<feature type="signal peptide" evidence="2">
    <location>
        <begin position="1"/>
        <end position="23"/>
    </location>
</feature>
<feature type="compositionally biased region" description="Polar residues" evidence="1">
    <location>
        <begin position="115"/>
        <end position="124"/>
    </location>
</feature>
<protein>
    <submittedName>
        <fullName evidence="3">SPOR domain-containing protein</fullName>
    </submittedName>
</protein>
<keyword evidence="2" id="KW-0732">Signal</keyword>
<accession>A0ABT3AIK1</accession>
<comment type="caution">
    <text evidence="3">The sequence shown here is derived from an EMBL/GenBank/DDBJ whole genome shotgun (WGS) entry which is preliminary data.</text>
</comment>
<keyword evidence="4" id="KW-1185">Reference proteome</keyword>
<evidence type="ECO:0000256" key="2">
    <source>
        <dbReference type="SAM" id="SignalP"/>
    </source>
</evidence>
<feature type="compositionally biased region" description="Pro residues" evidence="1">
    <location>
        <begin position="131"/>
        <end position="141"/>
    </location>
</feature>
<dbReference type="RefSeq" id="WP_263828298.1">
    <property type="nucleotide sequence ID" value="NZ_JAOWLB010000005.1"/>
</dbReference>
<gene>
    <name evidence="3" type="ORF">OE747_09115</name>
</gene>
<dbReference type="EMBL" id="JAOWLB010000005">
    <property type="protein sequence ID" value="MCV2888503.1"/>
    <property type="molecule type" value="Genomic_DNA"/>
</dbReference>
<reference evidence="3 4" key="1">
    <citation type="submission" date="2022-10" db="EMBL/GenBank/DDBJ databases">
        <title>Ruegeria sp. nov., isolated from ocean surface sediments.</title>
        <authorList>
            <person name="He W."/>
            <person name="Xue H.-P."/>
            <person name="Zhang D.-F."/>
        </authorList>
    </citation>
    <scope>NUCLEOTIDE SEQUENCE [LARGE SCALE GENOMIC DNA]</scope>
    <source>
        <strain evidence="3 4">XHP0148</strain>
    </source>
</reference>
<organism evidence="3 4">
    <name type="scientific">Ruegeria aquimaris</name>
    <dbReference type="NCBI Taxonomy" id="2984333"/>
    <lineage>
        <taxon>Bacteria</taxon>
        <taxon>Pseudomonadati</taxon>
        <taxon>Pseudomonadota</taxon>
        <taxon>Alphaproteobacteria</taxon>
        <taxon>Rhodobacterales</taxon>
        <taxon>Roseobacteraceae</taxon>
        <taxon>Ruegeria</taxon>
    </lineage>
</organism>
<feature type="region of interest" description="Disordered" evidence="1">
    <location>
        <begin position="163"/>
        <end position="193"/>
    </location>
</feature>
<feature type="chain" id="PRO_5047411628" evidence="2">
    <location>
        <begin position="24"/>
        <end position="388"/>
    </location>
</feature>
<feature type="region of interest" description="Disordered" evidence="1">
    <location>
        <begin position="207"/>
        <end position="238"/>
    </location>
</feature>
<dbReference type="Proteomes" id="UP001320899">
    <property type="component" value="Unassembled WGS sequence"/>
</dbReference>
<name>A0ABT3AIK1_9RHOB</name>
<feature type="region of interest" description="Disordered" evidence="1">
    <location>
        <begin position="362"/>
        <end position="388"/>
    </location>
</feature>
<feature type="compositionally biased region" description="Polar residues" evidence="1">
    <location>
        <begin position="84"/>
        <end position="96"/>
    </location>
</feature>
<proteinExistence type="predicted"/>
<feature type="region of interest" description="Disordered" evidence="1">
    <location>
        <begin position="82"/>
        <end position="141"/>
    </location>
</feature>
<evidence type="ECO:0000313" key="4">
    <source>
        <dbReference type="Proteomes" id="UP001320899"/>
    </source>
</evidence>
<sequence length="388" mass="41731">MRITRVIAISVIGLSIGFSSLNAQTLRPATSPAEYPPASYKGKQYVDSRGCIFIRAGIDGNVTWVPRVSRERKQICGFQPTAVAGSTSSAPQQQNGPELITLDQPANAPVPKPKATTTQPQVRTVTAPAPRSAPPKFKPVPVAPIAVPTTRTTTARPVPVAPVATSAPSQVTPRAVTPSAPPTSAGGCPNASTLSQRYINQTGVRCGPQPESPITYGPLRKNSSLDTGKPGSGKTGVPVSLETRIVPKHVYDKRQNTTNVVVPAGYRSVWTDDRLNPHRAERTLRPAIIQSTYVTPQGFRPVDRKDGRLNPMRGVRTAEGDAQMNTLWSNELPRTLLPVETAPQTITVTHSERSYRNVAKPPAHIRLSTRNAPGAVYQPTQTPKRPSR</sequence>
<feature type="compositionally biased region" description="Polar residues" evidence="1">
    <location>
        <begin position="378"/>
        <end position="388"/>
    </location>
</feature>
<evidence type="ECO:0000256" key="1">
    <source>
        <dbReference type="SAM" id="MobiDB-lite"/>
    </source>
</evidence>
<evidence type="ECO:0000313" key="3">
    <source>
        <dbReference type="EMBL" id="MCV2888503.1"/>
    </source>
</evidence>